<evidence type="ECO:0000256" key="1">
    <source>
        <dbReference type="SAM" id="MobiDB-lite"/>
    </source>
</evidence>
<dbReference type="KEGG" id="asau:88171126"/>
<feature type="compositionally biased region" description="Polar residues" evidence="1">
    <location>
        <begin position="49"/>
        <end position="58"/>
    </location>
</feature>
<reference evidence="2 3" key="1">
    <citation type="submission" date="2023-10" db="EMBL/GenBank/DDBJ databases">
        <title>Draft Genome Sequence of Candida saopaulonensis from a very Premature Infant with Sepsis.</title>
        <authorList>
            <person name="Ning Y."/>
            <person name="Dai R."/>
            <person name="Xiao M."/>
            <person name="Xu Y."/>
            <person name="Yan Q."/>
            <person name="Zhang L."/>
        </authorList>
    </citation>
    <scope>NUCLEOTIDE SEQUENCE [LARGE SCALE GENOMIC DNA]</scope>
    <source>
        <strain evidence="2 3">19XY460</strain>
    </source>
</reference>
<sequence>MAFNPTFEAKRKLSARAPSVEKEVSLFSESQNSWVVFNPNDQVPYDILSFSTNNPLTSSDEEDQEEEDDEVHLKYDIRQEDPHDMSEEHEDDDLIEDLHTSLSNRINEWQKTTDTSVSDNVASWDLDAELVSQMLDTTILQRVPAFYGDKYFDGMSKSQYTEFKRTSARLRRSLTRGGINSSDPDLLTRLLSLLQWQSLLRDSSSGSMVNDYIVNTRSRVHHRRPKFVRQYSDTATSSSLVMCGGPSWNDV</sequence>
<dbReference type="EMBL" id="CP138894">
    <property type="protein sequence ID" value="WPK22839.1"/>
    <property type="molecule type" value="Genomic_DNA"/>
</dbReference>
<dbReference type="GeneID" id="88171126"/>
<feature type="compositionally biased region" description="Acidic residues" evidence="1">
    <location>
        <begin position="59"/>
        <end position="69"/>
    </location>
</feature>
<feature type="region of interest" description="Disordered" evidence="1">
    <location>
        <begin position="48"/>
        <end position="69"/>
    </location>
</feature>
<keyword evidence="3" id="KW-1185">Reference proteome</keyword>
<dbReference type="RefSeq" id="XP_062875226.1">
    <property type="nucleotide sequence ID" value="XM_063019156.1"/>
</dbReference>
<evidence type="ECO:0000313" key="2">
    <source>
        <dbReference type="EMBL" id="WPK22839.1"/>
    </source>
</evidence>
<gene>
    <name evidence="2" type="ORF">PUMCH_000057</name>
</gene>
<protein>
    <submittedName>
        <fullName evidence="2">Uncharacterized protein</fullName>
    </submittedName>
</protein>
<proteinExistence type="predicted"/>
<dbReference type="Proteomes" id="UP001338582">
    <property type="component" value="Chromosome 1"/>
</dbReference>
<evidence type="ECO:0000313" key="3">
    <source>
        <dbReference type="Proteomes" id="UP001338582"/>
    </source>
</evidence>
<organism evidence="2 3">
    <name type="scientific">Australozyma saopauloensis</name>
    <dbReference type="NCBI Taxonomy" id="291208"/>
    <lineage>
        <taxon>Eukaryota</taxon>
        <taxon>Fungi</taxon>
        <taxon>Dikarya</taxon>
        <taxon>Ascomycota</taxon>
        <taxon>Saccharomycotina</taxon>
        <taxon>Pichiomycetes</taxon>
        <taxon>Metschnikowiaceae</taxon>
        <taxon>Australozyma</taxon>
    </lineage>
</organism>
<accession>A0AAX4H3R8</accession>
<name>A0AAX4H3R8_9ASCO</name>
<dbReference type="AlphaFoldDB" id="A0AAX4H3R8"/>